<dbReference type="PANTHER" id="PTHR43610:SF1">
    <property type="entry name" value="N-ACETYLTRANSFERASE DOMAIN-CONTAINING PROTEIN"/>
    <property type="match status" value="1"/>
</dbReference>
<keyword evidence="2" id="KW-0808">Transferase</keyword>
<dbReference type="OrthoDB" id="9795199at2"/>
<dbReference type="InterPro" id="IPR000182">
    <property type="entry name" value="GNAT_dom"/>
</dbReference>
<evidence type="ECO:0000313" key="3">
    <source>
        <dbReference type="Proteomes" id="UP000190541"/>
    </source>
</evidence>
<dbReference type="PANTHER" id="PTHR43610">
    <property type="entry name" value="BLL6696 PROTEIN"/>
    <property type="match status" value="1"/>
</dbReference>
<reference evidence="2 3" key="1">
    <citation type="submission" date="2017-02" db="EMBL/GenBank/DDBJ databases">
        <authorList>
            <person name="Peterson S.W."/>
        </authorList>
    </citation>
    <scope>NUCLEOTIDE SEQUENCE [LARGE SCALE GENOMIC DNA]</scope>
    <source>
        <strain evidence="2 3">DSM 22899</strain>
    </source>
</reference>
<sequence>MNTFPIPPLLQNDRAILLPLLETDFEVLYALASDPVVWAQHPQPDRWKASVFRIFFNGAINSKGAFKVIDRKTGAVAGSTRFYDYDAQNRSIFIGYTFYAARYWGTGLNAVVKKLMLDYAFRYVDTVLLHVGAANIRSQKAVKKLGARKIAEVSADYHGDGPKPNFTYEIRREDWGD</sequence>
<dbReference type="RefSeq" id="WP_079715431.1">
    <property type="nucleotide sequence ID" value="NZ_FUYS01000002.1"/>
</dbReference>
<dbReference type="AlphaFoldDB" id="A0A1T5AEP8"/>
<name>A0A1T5AEP8_9SPHI</name>
<gene>
    <name evidence="2" type="ORF">SAMN05660226_00682</name>
</gene>
<dbReference type="Gene3D" id="3.40.630.30">
    <property type="match status" value="1"/>
</dbReference>
<dbReference type="InterPro" id="IPR016181">
    <property type="entry name" value="Acyl_CoA_acyltransferase"/>
</dbReference>
<protein>
    <submittedName>
        <fullName evidence="2">Protein N-acetyltransferase, RimJ/RimL family</fullName>
    </submittedName>
</protein>
<proteinExistence type="predicted"/>
<organism evidence="2 3">
    <name type="scientific">Parapedobacter luteus</name>
    <dbReference type="NCBI Taxonomy" id="623280"/>
    <lineage>
        <taxon>Bacteria</taxon>
        <taxon>Pseudomonadati</taxon>
        <taxon>Bacteroidota</taxon>
        <taxon>Sphingobacteriia</taxon>
        <taxon>Sphingobacteriales</taxon>
        <taxon>Sphingobacteriaceae</taxon>
        <taxon>Parapedobacter</taxon>
    </lineage>
</organism>
<dbReference type="GO" id="GO:0016747">
    <property type="term" value="F:acyltransferase activity, transferring groups other than amino-acyl groups"/>
    <property type="evidence" value="ECO:0007669"/>
    <property type="project" value="InterPro"/>
</dbReference>
<dbReference type="SUPFAM" id="SSF55729">
    <property type="entry name" value="Acyl-CoA N-acyltransferases (Nat)"/>
    <property type="match status" value="1"/>
</dbReference>
<dbReference type="STRING" id="623280.SAMN05660226_00682"/>
<accession>A0A1T5AEP8</accession>
<dbReference type="PROSITE" id="PS51186">
    <property type="entry name" value="GNAT"/>
    <property type="match status" value="1"/>
</dbReference>
<feature type="domain" description="N-acetyltransferase" evidence="1">
    <location>
        <begin position="15"/>
        <end position="173"/>
    </location>
</feature>
<dbReference type="EMBL" id="FUYS01000002">
    <property type="protein sequence ID" value="SKB33502.1"/>
    <property type="molecule type" value="Genomic_DNA"/>
</dbReference>
<dbReference type="Pfam" id="PF13302">
    <property type="entry name" value="Acetyltransf_3"/>
    <property type="match status" value="1"/>
</dbReference>
<dbReference type="Proteomes" id="UP000190541">
    <property type="component" value="Unassembled WGS sequence"/>
</dbReference>
<evidence type="ECO:0000313" key="2">
    <source>
        <dbReference type="EMBL" id="SKB33502.1"/>
    </source>
</evidence>
<evidence type="ECO:0000259" key="1">
    <source>
        <dbReference type="PROSITE" id="PS51186"/>
    </source>
</evidence>
<keyword evidence="3" id="KW-1185">Reference proteome</keyword>